<protein>
    <recommendedName>
        <fullName evidence="2">DUF35 domain-containing protein</fullName>
    </recommendedName>
</protein>
<dbReference type="EMBL" id="UINC01173464">
    <property type="protein sequence ID" value="SVD79078.1"/>
    <property type="molecule type" value="Genomic_DNA"/>
</dbReference>
<name>A0A382Y9A3_9ZZZZ</name>
<sequence length="61" mass="7141">MKIGNFVTSECKYCDKIVWPPSDYCNSCLKDIIWRDVSLNGKLVEWSKNANDIFCMVEFEN</sequence>
<evidence type="ECO:0000313" key="1">
    <source>
        <dbReference type="EMBL" id="SVD79078.1"/>
    </source>
</evidence>
<organism evidence="1">
    <name type="scientific">marine metagenome</name>
    <dbReference type="NCBI Taxonomy" id="408172"/>
    <lineage>
        <taxon>unclassified sequences</taxon>
        <taxon>metagenomes</taxon>
        <taxon>ecological metagenomes</taxon>
    </lineage>
</organism>
<dbReference type="InterPro" id="IPR012340">
    <property type="entry name" value="NA-bd_OB-fold"/>
</dbReference>
<reference evidence="1" key="1">
    <citation type="submission" date="2018-05" db="EMBL/GenBank/DDBJ databases">
        <authorList>
            <person name="Lanie J.A."/>
            <person name="Ng W.-L."/>
            <person name="Kazmierczak K.M."/>
            <person name="Andrzejewski T.M."/>
            <person name="Davidsen T.M."/>
            <person name="Wayne K.J."/>
            <person name="Tettelin H."/>
            <person name="Glass J.I."/>
            <person name="Rusch D."/>
            <person name="Podicherti R."/>
            <person name="Tsui H.-C.T."/>
            <person name="Winkler M.E."/>
        </authorList>
    </citation>
    <scope>NUCLEOTIDE SEQUENCE</scope>
</reference>
<feature type="non-terminal residue" evidence="1">
    <location>
        <position position="61"/>
    </location>
</feature>
<dbReference type="AlphaFoldDB" id="A0A382Y9A3"/>
<gene>
    <name evidence="1" type="ORF">METZ01_LOCUS431932</name>
</gene>
<evidence type="ECO:0008006" key="2">
    <source>
        <dbReference type="Google" id="ProtNLM"/>
    </source>
</evidence>
<dbReference type="SUPFAM" id="SSF50249">
    <property type="entry name" value="Nucleic acid-binding proteins"/>
    <property type="match status" value="1"/>
</dbReference>
<dbReference type="Gene3D" id="6.10.30.10">
    <property type="match status" value="1"/>
</dbReference>
<proteinExistence type="predicted"/>
<accession>A0A382Y9A3</accession>